<comment type="caution">
    <text evidence="2">The sequence shown here is derived from an EMBL/GenBank/DDBJ whole genome shotgun (WGS) entry which is preliminary data.</text>
</comment>
<organism evidence="2 3">
    <name type="scientific">Nannochloropsis gaditana</name>
    <dbReference type="NCBI Taxonomy" id="72520"/>
    <lineage>
        <taxon>Eukaryota</taxon>
        <taxon>Sar</taxon>
        <taxon>Stramenopiles</taxon>
        <taxon>Ochrophyta</taxon>
        <taxon>Eustigmatophyceae</taxon>
        <taxon>Eustigmatales</taxon>
        <taxon>Monodopsidaceae</taxon>
        <taxon>Nannochloropsis</taxon>
    </lineage>
</organism>
<dbReference type="Proteomes" id="UP000019335">
    <property type="component" value="Unassembled WGS sequence"/>
</dbReference>
<keyword evidence="3" id="KW-1185">Reference proteome</keyword>
<dbReference type="AlphaFoldDB" id="W7SZL9"/>
<feature type="region of interest" description="Disordered" evidence="1">
    <location>
        <begin position="43"/>
        <end position="93"/>
    </location>
</feature>
<accession>W7SZL9</accession>
<dbReference type="EMBL" id="AZIL01003231">
    <property type="protein sequence ID" value="EWM20295.1"/>
    <property type="molecule type" value="Genomic_DNA"/>
</dbReference>
<evidence type="ECO:0000256" key="1">
    <source>
        <dbReference type="SAM" id="MobiDB-lite"/>
    </source>
</evidence>
<name>W7SZL9_9STRA</name>
<evidence type="ECO:0000313" key="3">
    <source>
        <dbReference type="Proteomes" id="UP000019335"/>
    </source>
</evidence>
<reference evidence="2 3" key="1">
    <citation type="journal article" date="2014" name="Mol. Plant">
        <title>Chromosome Scale Genome Assembly and Transcriptome Profiling of Nannochloropsis gaditana in Nitrogen Depletion.</title>
        <authorList>
            <person name="Corteggiani Carpinelli E."/>
            <person name="Telatin A."/>
            <person name="Vitulo N."/>
            <person name="Forcato C."/>
            <person name="D'Angelo M."/>
            <person name="Schiavon R."/>
            <person name="Vezzi A."/>
            <person name="Giacometti G.M."/>
            <person name="Morosinotto T."/>
            <person name="Valle G."/>
        </authorList>
    </citation>
    <scope>NUCLEOTIDE SEQUENCE [LARGE SCALE GENOMIC DNA]</scope>
    <source>
        <strain evidence="2 3">B-31</strain>
    </source>
</reference>
<feature type="compositionally biased region" description="Basic and acidic residues" evidence="1">
    <location>
        <begin position="55"/>
        <end position="65"/>
    </location>
</feature>
<evidence type="ECO:0000313" key="2">
    <source>
        <dbReference type="EMBL" id="EWM20295.1"/>
    </source>
</evidence>
<sequence>MMNWRVPNRRELMIKSDGSHHAWGLGGPELSLLKAREETVGRATGVLMGKGDAGGGEREGGREGGREDEEEGLRETHWCMMRMEGRASEEKRR</sequence>
<protein>
    <submittedName>
        <fullName evidence="2">Uncharacterized protein</fullName>
    </submittedName>
</protein>
<gene>
    <name evidence="2" type="ORF">Naga_101549g1</name>
</gene>
<feature type="compositionally biased region" description="Basic and acidic residues" evidence="1">
    <location>
        <begin position="73"/>
        <end position="93"/>
    </location>
</feature>
<proteinExistence type="predicted"/>